<keyword evidence="10" id="KW-1185">Reference proteome</keyword>
<protein>
    <recommendedName>
        <fullName evidence="7">Glycosyltransferase</fullName>
        <ecNumber evidence="7">2.4.1.-</ecNumber>
    </recommendedName>
</protein>
<dbReference type="FunFam" id="3.40.50.2000:FF:000060">
    <property type="entry name" value="Glycosyltransferase"/>
    <property type="match status" value="1"/>
</dbReference>
<keyword evidence="3 6" id="KW-0328">Glycosyltransferase</keyword>
<dbReference type="InterPro" id="IPR035595">
    <property type="entry name" value="UDP_glycos_trans_CS"/>
</dbReference>
<evidence type="ECO:0000313" key="10">
    <source>
        <dbReference type="Proteomes" id="UP000091857"/>
    </source>
</evidence>
<evidence type="ECO:0000256" key="3">
    <source>
        <dbReference type="ARBA" id="ARBA00022676"/>
    </source>
</evidence>
<evidence type="ECO:0000256" key="1">
    <source>
        <dbReference type="ARBA" id="ARBA00004935"/>
    </source>
</evidence>
<comment type="pathway">
    <text evidence="1">Pigment biosynthesis; anthocyanin biosynthesis.</text>
</comment>
<dbReference type="PANTHER" id="PTHR48047:SF131">
    <property type="entry name" value="GLYCOSYLTRANSFERASE"/>
    <property type="match status" value="1"/>
</dbReference>
<dbReference type="AlphaFoldDB" id="A0A2C9W6E6"/>
<dbReference type="GO" id="GO:0047213">
    <property type="term" value="F:anthocyanidin 3-O-glucosyltransferase activity"/>
    <property type="evidence" value="ECO:0007669"/>
    <property type="project" value="UniProtKB-EC"/>
</dbReference>
<evidence type="ECO:0000256" key="7">
    <source>
        <dbReference type="RuleBase" id="RU362057"/>
    </source>
</evidence>
<keyword evidence="4 6" id="KW-0808">Transferase</keyword>
<organism evidence="9 10">
    <name type="scientific">Manihot esculenta</name>
    <name type="common">Cassava</name>
    <name type="synonym">Jatropha manihot</name>
    <dbReference type="NCBI Taxonomy" id="3983"/>
    <lineage>
        <taxon>Eukaryota</taxon>
        <taxon>Viridiplantae</taxon>
        <taxon>Streptophyta</taxon>
        <taxon>Embryophyta</taxon>
        <taxon>Tracheophyta</taxon>
        <taxon>Spermatophyta</taxon>
        <taxon>Magnoliopsida</taxon>
        <taxon>eudicotyledons</taxon>
        <taxon>Gunneridae</taxon>
        <taxon>Pentapetalae</taxon>
        <taxon>rosids</taxon>
        <taxon>fabids</taxon>
        <taxon>Malpighiales</taxon>
        <taxon>Euphorbiaceae</taxon>
        <taxon>Crotonoideae</taxon>
        <taxon>Manihoteae</taxon>
        <taxon>Manihot</taxon>
    </lineage>
</organism>
<evidence type="ECO:0000256" key="4">
    <source>
        <dbReference type="ARBA" id="ARBA00022679"/>
    </source>
</evidence>
<evidence type="ECO:0000256" key="6">
    <source>
        <dbReference type="RuleBase" id="RU003718"/>
    </source>
</evidence>
<feature type="region of interest" description="Disordered" evidence="8">
    <location>
        <begin position="67"/>
        <end position="89"/>
    </location>
</feature>
<dbReference type="GO" id="GO:0009718">
    <property type="term" value="P:anthocyanin-containing compound biosynthetic process"/>
    <property type="evidence" value="ECO:0007669"/>
    <property type="project" value="UniProtKB-UniPathway"/>
</dbReference>
<accession>A0A2C9W6E6</accession>
<evidence type="ECO:0000313" key="9">
    <source>
        <dbReference type="EMBL" id="OAY54907.1"/>
    </source>
</evidence>
<dbReference type="PROSITE" id="PS00375">
    <property type="entry name" value="UDPGT"/>
    <property type="match status" value="1"/>
</dbReference>
<dbReference type="EC" id="2.4.1.-" evidence="7"/>
<dbReference type="Pfam" id="PF00201">
    <property type="entry name" value="UDPGT"/>
    <property type="match status" value="1"/>
</dbReference>
<dbReference type="STRING" id="3983.A0A2C9W6E6"/>
<sequence length="515" mass="56312">MSILLSKMPSEIWVVPFFGQGHLLPSIELCKLIASKNFKTTLIISSDLSSTIPSSFSQYPLIHVAQLPSSPPPPPPPEPSSDPFQHHLQHHSQMAQAIQNLISIRSQNPDLGFPVCAVVDVMMSWTGEIFNKFGIPTVGFFTSGACSAAMEYAMWKNYPKDLKPGEIRLLPGLPEDMALTDLDLKERPHGPPGPPPGGIGGAPVVPPGPPGGFPRPPGGIGPRDFGPPKAADQPPWLEETKGSIALMINTCNLLEQPFIEYLSTQIGKPVWGVGPLLPDQYWKSSGSILHDHQFRANRRSSVTEDEVITWLNSKPRGSVLYVSFGSEVGPSIEEYQHLANALEESNRSFIWVIQLGSGRHGPPRPAGQAETEEGYFPHGLKERVGERGLIIHGWAPQLLILNHPSTGGFLSHCGWNSTAEAIGLGMPILAWPIRGDQFFNAKLIVKHLKLGYMICDDMSTRVKKDAIIKGMEKLLGDEDVKQRAALLGAQFRNGFPPSSLDALDAFRDFINHNKT</sequence>
<comment type="similarity">
    <text evidence="2 6">Belongs to the UDP-glycosyltransferase family.</text>
</comment>
<dbReference type="EMBL" id="CM004389">
    <property type="protein sequence ID" value="OAY54907.1"/>
    <property type="molecule type" value="Genomic_DNA"/>
</dbReference>
<gene>
    <name evidence="9" type="ORF">MANES_03G111200v8</name>
</gene>
<proteinExistence type="inferred from homology"/>
<evidence type="ECO:0000256" key="2">
    <source>
        <dbReference type="ARBA" id="ARBA00009995"/>
    </source>
</evidence>
<comment type="caution">
    <text evidence="9">The sequence shown here is derived from an EMBL/GenBank/DDBJ whole genome shotgun (WGS) entry which is preliminary data.</text>
</comment>
<comment type="catalytic activity">
    <reaction evidence="5">
        <text>an anthocyanidin + UDP-alpha-D-glucose + H(+) = an anthocyanidin 3-O-beta-D-glucoside + UDP</text>
        <dbReference type="Rhea" id="RHEA:20093"/>
        <dbReference type="ChEBI" id="CHEBI:15378"/>
        <dbReference type="ChEBI" id="CHEBI:16307"/>
        <dbReference type="ChEBI" id="CHEBI:58223"/>
        <dbReference type="ChEBI" id="CHEBI:58885"/>
        <dbReference type="ChEBI" id="CHEBI:143576"/>
        <dbReference type="EC" id="2.4.1.115"/>
    </reaction>
</comment>
<dbReference type="GO" id="GO:0035251">
    <property type="term" value="F:UDP-glucosyltransferase activity"/>
    <property type="evidence" value="ECO:0000318"/>
    <property type="project" value="GO_Central"/>
</dbReference>
<dbReference type="PANTHER" id="PTHR48047">
    <property type="entry name" value="GLYCOSYLTRANSFERASE"/>
    <property type="match status" value="1"/>
</dbReference>
<dbReference type="SUPFAM" id="SSF53756">
    <property type="entry name" value="UDP-Glycosyltransferase/glycogen phosphorylase"/>
    <property type="match status" value="1"/>
</dbReference>
<feature type="region of interest" description="Disordered" evidence="8">
    <location>
        <begin position="183"/>
        <end position="235"/>
    </location>
</feature>
<feature type="compositionally biased region" description="Pro residues" evidence="8">
    <location>
        <begin position="204"/>
        <end position="219"/>
    </location>
</feature>
<dbReference type="OrthoDB" id="5835829at2759"/>
<dbReference type="InterPro" id="IPR002213">
    <property type="entry name" value="UDP_glucos_trans"/>
</dbReference>
<feature type="compositionally biased region" description="Pro residues" evidence="8">
    <location>
        <begin position="69"/>
        <end position="80"/>
    </location>
</feature>
<reference evidence="10" key="1">
    <citation type="journal article" date="2016" name="Nat. Biotechnol.">
        <title>Sequencing wild and cultivated cassava and related species reveals extensive interspecific hybridization and genetic diversity.</title>
        <authorList>
            <person name="Bredeson J.V."/>
            <person name="Lyons J.B."/>
            <person name="Prochnik S.E."/>
            <person name="Wu G.A."/>
            <person name="Ha C.M."/>
            <person name="Edsinger-Gonzales E."/>
            <person name="Grimwood J."/>
            <person name="Schmutz J."/>
            <person name="Rabbi I.Y."/>
            <person name="Egesi C."/>
            <person name="Nauluvula P."/>
            <person name="Lebot V."/>
            <person name="Ndunguru J."/>
            <person name="Mkamilo G."/>
            <person name="Bart R.S."/>
            <person name="Setter T.L."/>
            <person name="Gleadow R.M."/>
            <person name="Kulakow P."/>
            <person name="Ferguson M.E."/>
            <person name="Rounsley S."/>
            <person name="Rokhsar D.S."/>
        </authorList>
    </citation>
    <scope>NUCLEOTIDE SEQUENCE [LARGE SCALE GENOMIC DNA]</scope>
    <source>
        <strain evidence="10">cv. AM560-2</strain>
    </source>
</reference>
<dbReference type="UniPathway" id="UPA00009"/>
<dbReference type="Gramene" id="Manes.03G111200.1.v8.1">
    <property type="protein sequence ID" value="Manes.03G111200.1.v8.1.CDS.1"/>
    <property type="gene ID" value="Manes.03G111200.v8.1"/>
</dbReference>
<dbReference type="CDD" id="cd03784">
    <property type="entry name" value="GT1_Gtf-like"/>
    <property type="match status" value="1"/>
</dbReference>
<dbReference type="Proteomes" id="UP000091857">
    <property type="component" value="Chromosome 3"/>
</dbReference>
<evidence type="ECO:0000256" key="8">
    <source>
        <dbReference type="SAM" id="MobiDB-lite"/>
    </source>
</evidence>
<dbReference type="Gene3D" id="3.40.50.2000">
    <property type="entry name" value="Glycogen Phosphorylase B"/>
    <property type="match status" value="2"/>
</dbReference>
<evidence type="ECO:0000256" key="5">
    <source>
        <dbReference type="ARBA" id="ARBA00047606"/>
    </source>
</evidence>
<name>A0A2C9W6E6_MANES</name>